<reference evidence="1 2" key="1">
    <citation type="submission" date="2017-03" db="EMBL/GenBank/DDBJ databases">
        <title>Genome analysis of strain PAMC 26577.</title>
        <authorList>
            <person name="Oh H.-M."/>
            <person name="Yang J.-A."/>
        </authorList>
    </citation>
    <scope>NUCLEOTIDE SEQUENCE [LARGE SCALE GENOMIC DNA]</scope>
    <source>
        <strain evidence="1 2">PAMC 26577</strain>
    </source>
</reference>
<comment type="caution">
    <text evidence="1">The sequence shown here is derived from an EMBL/GenBank/DDBJ whole genome shotgun (WGS) entry which is preliminary data.</text>
</comment>
<protein>
    <submittedName>
        <fullName evidence="1">Uncharacterized protein</fullName>
    </submittedName>
</protein>
<evidence type="ECO:0000313" key="1">
    <source>
        <dbReference type="EMBL" id="OTP65735.1"/>
    </source>
</evidence>
<organism evidence="1 2">
    <name type="scientific">Caballeronia sordidicola</name>
    <name type="common">Burkholderia sordidicola</name>
    <dbReference type="NCBI Taxonomy" id="196367"/>
    <lineage>
        <taxon>Bacteria</taxon>
        <taxon>Pseudomonadati</taxon>
        <taxon>Pseudomonadota</taxon>
        <taxon>Betaproteobacteria</taxon>
        <taxon>Burkholderiales</taxon>
        <taxon>Burkholderiaceae</taxon>
        <taxon>Caballeronia</taxon>
    </lineage>
</organism>
<dbReference type="AlphaFoldDB" id="A0A242M3G6"/>
<dbReference type="Proteomes" id="UP000195221">
    <property type="component" value="Unassembled WGS sequence"/>
</dbReference>
<gene>
    <name evidence="1" type="ORF">PAMC26577_38770</name>
</gene>
<dbReference type="EMBL" id="NBTZ01000172">
    <property type="protein sequence ID" value="OTP65735.1"/>
    <property type="molecule type" value="Genomic_DNA"/>
</dbReference>
<name>A0A242M3G6_CABSO</name>
<proteinExistence type="predicted"/>
<accession>A0A242M3G6</accession>
<evidence type="ECO:0000313" key="2">
    <source>
        <dbReference type="Proteomes" id="UP000195221"/>
    </source>
</evidence>
<sequence>MDSRAEKRGFANLANEVLTFALGNALSAKVVREMIASATARAVIAHALRNSKVNCDDG</sequence>